<evidence type="ECO:0000256" key="2">
    <source>
        <dbReference type="ARBA" id="ARBA00023127"/>
    </source>
</evidence>
<dbReference type="Gene3D" id="1.10.472.10">
    <property type="entry name" value="Cyclin-like"/>
    <property type="match status" value="2"/>
</dbReference>
<dbReference type="FunFam" id="1.10.472.10:FF:000096">
    <property type="entry name" value="G1/S-specific cyclin-D3 isoform X2"/>
    <property type="match status" value="1"/>
</dbReference>
<proteinExistence type="inferred from homology"/>
<organism evidence="8 9">
    <name type="scientific">Neogobius melanostomus</name>
    <name type="common">round goby</name>
    <dbReference type="NCBI Taxonomy" id="47308"/>
    <lineage>
        <taxon>Eukaryota</taxon>
        <taxon>Metazoa</taxon>
        <taxon>Chordata</taxon>
        <taxon>Craniata</taxon>
        <taxon>Vertebrata</taxon>
        <taxon>Euteleostomi</taxon>
        <taxon>Actinopterygii</taxon>
        <taxon>Neopterygii</taxon>
        <taxon>Teleostei</taxon>
        <taxon>Neoteleostei</taxon>
        <taxon>Acanthomorphata</taxon>
        <taxon>Gobiaria</taxon>
        <taxon>Gobiiformes</taxon>
        <taxon>Gobioidei</taxon>
        <taxon>Gobiidae</taxon>
        <taxon>Benthophilinae</taxon>
        <taxon>Neogobiini</taxon>
        <taxon>Neogobius</taxon>
    </lineage>
</organism>
<dbReference type="Pfam" id="PF02984">
    <property type="entry name" value="Cyclin_C"/>
    <property type="match status" value="1"/>
</dbReference>
<dbReference type="InterPro" id="IPR036915">
    <property type="entry name" value="Cyclin-like_sf"/>
</dbReference>
<feature type="region of interest" description="Disordered" evidence="5">
    <location>
        <begin position="21"/>
        <end position="42"/>
    </location>
</feature>
<evidence type="ECO:0000259" key="6">
    <source>
        <dbReference type="SMART" id="SM00385"/>
    </source>
</evidence>
<evidence type="ECO:0000313" key="8">
    <source>
        <dbReference type="Ensembl" id="ENSNMLP00000011944.1"/>
    </source>
</evidence>
<dbReference type="Ensembl" id="ENSNMLT00000013519.1">
    <property type="protein sequence ID" value="ENSNMLP00000011944.1"/>
    <property type="gene ID" value="ENSNMLG00000008186.1"/>
</dbReference>
<dbReference type="InterPro" id="IPR006671">
    <property type="entry name" value="Cyclin_N"/>
</dbReference>
<comment type="subunit">
    <text evidence="3">Interacts with the CDK1 protein kinase to form a serine/threonine kinase holoenzyme complex also known as maturation promoting factor (MPF). The cyclin subunit imparts substrate specificity to the complex.</text>
</comment>
<evidence type="ECO:0000256" key="4">
    <source>
        <dbReference type="RuleBase" id="RU000383"/>
    </source>
</evidence>
<dbReference type="Pfam" id="PF00134">
    <property type="entry name" value="Cyclin_N"/>
    <property type="match status" value="1"/>
</dbReference>
<sequence>MSRDVPVSLWCEEAADAQTLSEADDGEELRTPARAETPAPGPCEVPAAWDPAVLGHRAVQRLLQLEQRYAPSLLYVGLMQSEPQRREQLVKFAMEVCSDRGCEEQVFPLSVSLLDRFLSASLSVPAAPLGLMAACVLVASKLSECDTLPVDTLCAAAEYGFSSTSLREMERVVVATLHWDMASVTPQDFLPHFLSAALSSPSATLRRHADTLAALCVCDARFLGAPPSLLAAGALCCALKGLGTHGPLELGLVTERLAHLCQSDPAVLQCCAEMIELVLRERLSGGLQSAPSEKEEELTEPPRPGTPADMTEIDF</sequence>
<keyword evidence="2 4" id="KW-0195">Cyclin</keyword>
<feature type="region of interest" description="Disordered" evidence="5">
    <location>
        <begin position="286"/>
        <end position="315"/>
    </location>
</feature>
<name>A0A8C6WJP9_9GOBI</name>
<evidence type="ECO:0000313" key="9">
    <source>
        <dbReference type="Proteomes" id="UP000694523"/>
    </source>
</evidence>
<dbReference type="PANTHER" id="PTHR10177">
    <property type="entry name" value="CYCLINS"/>
    <property type="match status" value="1"/>
</dbReference>
<reference evidence="8" key="1">
    <citation type="submission" date="2025-08" db="UniProtKB">
        <authorList>
            <consortium name="Ensembl"/>
        </authorList>
    </citation>
    <scope>IDENTIFICATION</scope>
</reference>
<evidence type="ECO:0000259" key="7">
    <source>
        <dbReference type="SMART" id="SM01332"/>
    </source>
</evidence>
<dbReference type="InterPro" id="IPR039361">
    <property type="entry name" value="Cyclin"/>
</dbReference>
<dbReference type="SMART" id="SM01332">
    <property type="entry name" value="Cyclin_C"/>
    <property type="match status" value="1"/>
</dbReference>
<evidence type="ECO:0000256" key="1">
    <source>
        <dbReference type="ARBA" id="ARBA00003222"/>
    </source>
</evidence>
<evidence type="ECO:0000256" key="5">
    <source>
        <dbReference type="SAM" id="MobiDB-lite"/>
    </source>
</evidence>
<keyword evidence="9" id="KW-1185">Reference proteome</keyword>
<feature type="domain" description="Cyclin C-terminal" evidence="7">
    <location>
        <begin position="184"/>
        <end position="304"/>
    </location>
</feature>
<dbReference type="InterPro" id="IPR013763">
    <property type="entry name" value="Cyclin-like_dom"/>
</dbReference>
<accession>A0A8C6WJP9</accession>
<dbReference type="InterPro" id="IPR004367">
    <property type="entry name" value="Cyclin_C-dom"/>
</dbReference>
<feature type="domain" description="Cyclin-like" evidence="6">
    <location>
        <begin position="188"/>
        <end position="284"/>
    </location>
</feature>
<dbReference type="SUPFAM" id="SSF47954">
    <property type="entry name" value="Cyclin-like"/>
    <property type="match status" value="2"/>
</dbReference>
<feature type="domain" description="Cyclin-like" evidence="6">
    <location>
        <begin position="91"/>
        <end position="175"/>
    </location>
</feature>
<dbReference type="AlphaFoldDB" id="A0A8C6WJP9"/>
<protein>
    <submittedName>
        <fullName evidence="8">Cyclin Dx</fullName>
    </submittedName>
</protein>
<comment type="similarity">
    <text evidence="4">Belongs to the cyclin family.</text>
</comment>
<reference evidence="8" key="2">
    <citation type="submission" date="2025-09" db="UniProtKB">
        <authorList>
            <consortium name="Ensembl"/>
        </authorList>
    </citation>
    <scope>IDENTIFICATION</scope>
</reference>
<dbReference type="Proteomes" id="UP000694523">
    <property type="component" value="Unplaced"/>
</dbReference>
<dbReference type="CDD" id="cd20516">
    <property type="entry name" value="CYCLIN_CCND_rpt2"/>
    <property type="match status" value="1"/>
</dbReference>
<comment type="function">
    <text evidence="1">Essential for the control of the cell cycle at the G2/M (mitosis) transition.</text>
</comment>
<evidence type="ECO:0000256" key="3">
    <source>
        <dbReference type="ARBA" id="ARBA00025821"/>
    </source>
</evidence>
<dbReference type="SMART" id="SM00385">
    <property type="entry name" value="CYCLIN"/>
    <property type="match status" value="2"/>
</dbReference>